<feature type="domain" description="PpiC" evidence="9">
    <location>
        <begin position="185"/>
        <end position="286"/>
    </location>
</feature>
<dbReference type="InterPro" id="IPR015391">
    <property type="entry name" value="SurA_N"/>
</dbReference>
<dbReference type="Gene3D" id="1.10.4030.10">
    <property type="entry name" value="Porin chaperone SurA, peptide-binding domain"/>
    <property type="match status" value="1"/>
</dbReference>
<dbReference type="GO" id="GO:0006457">
    <property type="term" value="P:protein folding"/>
    <property type="evidence" value="ECO:0007669"/>
    <property type="project" value="UniProtKB-UniRule"/>
</dbReference>
<evidence type="ECO:0000256" key="4">
    <source>
        <dbReference type="ARBA" id="ARBA00023110"/>
    </source>
</evidence>
<keyword evidence="2 7" id="KW-0677">Repeat</keyword>
<sequence length="443" mass="50149">MLFLVLIGGYVMAQEETIPLQEETEPAQEVTVLNQVVPIDHIVAVVNEEVITRNELNDLIENTVKQLQKQGTQLPPYDVLEKQLLERLIMTRIQLQRAKEIGISVSDTELDQTLRNIAKENNLSMGDFYAALEQEGIGLSRFRDEIRDEMLMVRLKEREISSRVNVTEGEIDNFLRTQETSAIGNDDYHVAHILVQIFEQMDAAQVEAKRLRAEEALAKLQEGVEFAQVSAEFSDAPNALQGGDLGWRPITQMGPAFAEMLINMQPGEVTPVIQSPVGFHILKLMGRRPQETPVVIINQTNARHILIKINELTSEDDAHRMIMQIKDRIDSGANFAETAKAYSEDASASSGGDLGWLSPGDTVREFEQAMDALLPGQISPPVRTQFGWHLIQVVQRRTQDVSEQQQRQHAHKAIHARKADMVMQEWLQQLRDQVYVEYRAEDI</sequence>
<dbReference type="InterPro" id="IPR046357">
    <property type="entry name" value="PPIase_dom_sf"/>
</dbReference>
<dbReference type="InterPro" id="IPR050280">
    <property type="entry name" value="OMP_Chaperone_SurA"/>
</dbReference>
<organism evidence="10 11">
    <name type="scientific">Nitrosomonas nitrosa</name>
    <dbReference type="NCBI Taxonomy" id="52442"/>
    <lineage>
        <taxon>Bacteria</taxon>
        <taxon>Pseudomonadati</taxon>
        <taxon>Pseudomonadota</taxon>
        <taxon>Betaproteobacteria</taxon>
        <taxon>Nitrosomonadales</taxon>
        <taxon>Nitrosomonadaceae</taxon>
        <taxon>Nitrosomonas</taxon>
    </lineage>
</organism>
<evidence type="ECO:0000256" key="3">
    <source>
        <dbReference type="ARBA" id="ARBA00022764"/>
    </source>
</evidence>
<evidence type="ECO:0000256" key="7">
    <source>
        <dbReference type="HAMAP-Rule" id="MF_01183"/>
    </source>
</evidence>
<gene>
    <name evidence="7" type="primary">surA</name>
    <name evidence="10" type="ORF">SAMN05421880_10766</name>
</gene>
<evidence type="ECO:0000313" key="10">
    <source>
        <dbReference type="EMBL" id="SFM13379.1"/>
    </source>
</evidence>
<keyword evidence="8" id="KW-0175">Coiled coil</keyword>
<dbReference type="Pfam" id="PF09312">
    <property type="entry name" value="SurA_N"/>
    <property type="match status" value="1"/>
</dbReference>
<feature type="domain" description="PpiC" evidence="9">
    <location>
        <begin position="297"/>
        <end position="395"/>
    </location>
</feature>
<dbReference type="GO" id="GO:0050821">
    <property type="term" value="P:protein stabilization"/>
    <property type="evidence" value="ECO:0007669"/>
    <property type="project" value="InterPro"/>
</dbReference>
<evidence type="ECO:0000256" key="5">
    <source>
        <dbReference type="ARBA" id="ARBA00023186"/>
    </source>
</evidence>
<evidence type="ECO:0000256" key="8">
    <source>
        <dbReference type="SAM" id="Coils"/>
    </source>
</evidence>
<evidence type="ECO:0000259" key="9">
    <source>
        <dbReference type="PROSITE" id="PS50198"/>
    </source>
</evidence>
<dbReference type="GO" id="GO:0043165">
    <property type="term" value="P:Gram-negative-bacterium-type cell outer membrane assembly"/>
    <property type="evidence" value="ECO:0007669"/>
    <property type="project" value="InterPro"/>
</dbReference>
<dbReference type="PANTHER" id="PTHR47637">
    <property type="entry name" value="CHAPERONE SURA"/>
    <property type="match status" value="1"/>
</dbReference>
<reference evidence="10 11" key="1">
    <citation type="submission" date="2016-10" db="EMBL/GenBank/DDBJ databases">
        <authorList>
            <person name="de Groot N.N."/>
        </authorList>
    </citation>
    <scope>NUCLEOTIDE SEQUENCE [LARGE SCALE GENOMIC DNA]</scope>
    <source>
        <strain evidence="10 11">Nm146</strain>
    </source>
</reference>
<dbReference type="Gene3D" id="3.10.50.40">
    <property type="match status" value="2"/>
</dbReference>
<keyword evidence="5 7" id="KW-0143">Chaperone</keyword>
<comment type="function">
    <text evidence="7">Chaperone involved in the correct folding and assembly of outer membrane proteins. Recognizes specific patterns of aromatic residues and the orientation of their side chains, which are found more frequently in integral outer membrane proteins. May act in both early periplasmic and late outer membrane-associated steps of protein maturation.</text>
</comment>
<evidence type="ECO:0000313" key="11">
    <source>
        <dbReference type="Proteomes" id="UP000199561"/>
    </source>
</evidence>
<dbReference type="Pfam" id="PF00639">
    <property type="entry name" value="Rotamase"/>
    <property type="match status" value="2"/>
</dbReference>
<dbReference type="InterPro" id="IPR027304">
    <property type="entry name" value="Trigger_fact/SurA_dom_sf"/>
</dbReference>
<dbReference type="GO" id="GO:0003755">
    <property type="term" value="F:peptidyl-prolyl cis-trans isomerase activity"/>
    <property type="evidence" value="ECO:0007669"/>
    <property type="project" value="UniProtKB-UniRule"/>
</dbReference>
<dbReference type="GO" id="GO:0042277">
    <property type="term" value="F:peptide binding"/>
    <property type="evidence" value="ECO:0007669"/>
    <property type="project" value="InterPro"/>
</dbReference>
<keyword evidence="3 7" id="KW-0574">Periplasm</keyword>
<comment type="domain">
    <text evidence="7">The PPIase activity resides only in the second parvulin domain. The N-terminal region and the C-terminal tail are necessary and sufficient for the chaperone activity of SurA. The PPIase activity is dispensable for SurA to function as a chaperone. The N-terminal region and the C-terminal tail are also required for porin recognition.</text>
</comment>
<evidence type="ECO:0000256" key="1">
    <source>
        <dbReference type="ARBA" id="ARBA00022729"/>
    </source>
</evidence>
<name>A0A1I4ND29_9PROT</name>
<dbReference type="EC" id="5.2.1.8" evidence="7"/>
<comment type="catalytic activity">
    <reaction evidence="7">
        <text>[protein]-peptidylproline (omega=180) = [protein]-peptidylproline (omega=0)</text>
        <dbReference type="Rhea" id="RHEA:16237"/>
        <dbReference type="Rhea" id="RHEA-COMP:10747"/>
        <dbReference type="Rhea" id="RHEA-COMP:10748"/>
        <dbReference type="ChEBI" id="CHEBI:83833"/>
        <dbReference type="ChEBI" id="CHEBI:83834"/>
        <dbReference type="EC" id="5.2.1.8"/>
    </reaction>
</comment>
<keyword evidence="1 7" id="KW-0732">Signal</keyword>
<dbReference type="EMBL" id="FOUF01000007">
    <property type="protein sequence ID" value="SFM13379.1"/>
    <property type="molecule type" value="Genomic_DNA"/>
</dbReference>
<dbReference type="GO" id="GO:0030288">
    <property type="term" value="C:outer membrane-bounded periplasmic space"/>
    <property type="evidence" value="ECO:0007669"/>
    <property type="project" value="InterPro"/>
</dbReference>
<dbReference type="PROSITE" id="PS50198">
    <property type="entry name" value="PPIC_PPIASE_2"/>
    <property type="match status" value="2"/>
</dbReference>
<dbReference type="Proteomes" id="UP000199561">
    <property type="component" value="Unassembled WGS sequence"/>
</dbReference>
<comment type="subcellular location">
    <subcellularLocation>
        <location evidence="7">Periplasm</location>
    </subcellularLocation>
    <text evidence="7">Is capable of associating with the outer membrane.</text>
</comment>
<dbReference type="SUPFAM" id="SSF54534">
    <property type="entry name" value="FKBP-like"/>
    <property type="match status" value="2"/>
</dbReference>
<dbReference type="InterPro" id="IPR023034">
    <property type="entry name" value="PPIase_SurA"/>
</dbReference>
<accession>A0A1I4ND29</accession>
<keyword evidence="4 7" id="KW-0697">Rotamase</keyword>
<keyword evidence="6 7" id="KW-0413">Isomerase</keyword>
<dbReference type="HAMAP" id="MF_01183">
    <property type="entry name" value="Chaperone_SurA"/>
    <property type="match status" value="1"/>
</dbReference>
<dbReference type="InterPro" id="IPR000297">
    <property type="entry name" value="PPIase_PpiC"/>
</dbReference>
<dbReference type="AlphaFoldDB" id="A0A1I4ND29"/>
<evidence type="ECO:0000256" key="6">
    <source>
        <dbReference type="ARBA" id="ARBA00023235"/>
    </source>
</evidence>
<proteinExistence type="inferred from homology"/>
<dbReference type="RefSeq" id="WP_244888004.1">
    <property type="nucleotide sequence ID" value="NZ_FOUF01000007.1"/>
</dbReference>
<protein>
    <recommendedName>
        <fullName evidence="7">Chaperone SurA</fullName>
    </recommendedName>
    <alternativeName>
        <fullName evidence="7">Peptidyl-prolyl cis-trans isomerase SurA</fullName>
        <shortName evidence="7">PPIase SurA</shortName>
        <ecNumber evidence="7">5.2.1.8</ecNumber>
    </alternativeName>
    <alternativeName>
        <fullName evidence="7">Rotamase SurA</fullName>
    </alternativeName>
</protein>
<dbReference type="PANTHER" id="PTHR47637:SF1">
    <property type="entry name" value="CHAPERONE SURA"/>
    <property type="match status" value="1"/>
</dbReference>
<dbReference type="STRING" id="52442.SAMN05421880_10766"/>
<keyword evidence="11" id="KW-1185">Reference proteome</keyword>
<dbReference type="SUPFAM" id="SSF109998">
    <property type="entry name" value="Triger factor/SurA peptide-binding domain-like"/>
    <property type="match status" value="1"/>
</dbReference>
<dbReference type="GO" id="GO:0051082">
    <property type="term" value="F:unfolded protein binding"/>
    <property type="evidence" value="ECO:0007669"/>
    <property type="project" value="UniProtKB-UniRule"/>
</dbReference>
<feature type="coiled-coil region" evidence="8">
    <location>
        <begin position="194"/>
        <end position="223"/>
    </location>
</feature>
<evidence type="ECO:0000256" key="2">
    <source>
        <dbReference type="ARBA" id="ARBA00022737"/>
    </source>
</evidence>